<feature type="non-terminal residue" evidence="2">
    <location>
        <position position="1"/>
    </location>
</feature>
<dbReference type="EMBL" id="CAJHJT010000001">
    <property type="protein sequence ID" value="CAD6992998.1"/>
    <property type="molecule type" value="Genomic_DNA"/>
</dbReference>
<sequence length="77" mass="8677">YNVRQFSKKTHNSRCELNHTTSQPLSEPGFGLPVLVVPTVDDAVAPFLNASELYSLNRHICTIKTTTRADYLLLMLE</sequence>
<organism evidence="2 3">
    <name type="scientific">Ceratitis capitata</name>
    <name type="common">Mediterranean fruit fly</name>
    <name type="synonym">Tephritis capitata</name>
    <dbReference type="NCBI Taxonomy" id="7213"/>
    <lineage>
        <taxon>Eukaryota</taxon>
        <taxon>Metazoa</taxon>
        <taxon>Ecdysozoa</taxon>
        <taxon>Arthropoda</taxon>
        <taxon>Hexapoda</taxon>
        <taxon>Insecta</taxon>
        <taxon>Pterygota</taxon>
        <taxon>Neoptera</taxon>
        <taxon>Endopterygota</taxon>
        <taxon>Diptera</taxon>
        <taxon>Brachycera</taxon>
        <taxon>Muscomorpha</taxon>
        <taxon>Tephritoidea</taxon>
        <taxon>Tephritidae</taxon>
        <taxon>Ceratitis</taxon>
        <taxon>Ceratitis</taxon>
    </lineage>
</organism>
<dbReference type="AlphaFoldDB" id="A0A811U3R9"/>
<evidence type="ECO:0000313" key="3">
    <source>
        <dbReference type="Proteomes" id="UP000606786"/>
    </source>
</evidence>
<protein>
    <submittedName>
        <fullName evidence="2">(Mediterranean fruit fly) hypothetical protein</fullName>
    </submittedName>
</protein>
<keyword evidence="3" id="KW-1185">Reference proteome</keyword>
<feature type="compositionally biased region" description="Basic residues" evidence="1">
    <location>
        <begin position="1"/>
        <end position="12"/>
    </location>
</feature>
<name>A0A811U3R9_CERCA</name>
<proteinExistence type="predicted"/>
<accession>A0A811U3R9</accession>
<evidence type="ECO:0000313" key="2">
    <source>
        <dbReference type="EMBL" id="CAD6992998.1"/>
    </source>
</evidence>
<gene>
    <name evidence="2" type="ORF">CCAP1982_LOCUS1833</name>
</gene>
<feature type="region of interest" description="Disordered" evidence="1">
    <location>
        <begin position="1"/>
        <end position="22"/>
    </location>
</feature>
<comment type="caution">
    <text evidence="2">The sequence shown here is derived from an EMBL/GenBank/DDBJ whole genome shotgun (WGS) entry which is preliminary data.</text>
</comment>
<reference evidence="2" key="1">
    <citation type="submission" date="2020-11" db="EMBL/GenBank/DDBJ databases">
        <authorList>
            <person name="Whitehead M."/>
        </authorList>
    </citation>
    <scope>NUCLEOTIDE SEQUENCE</scope>
    <source>
        <strain evidence="2">EGII</strain>
    </source>
</reference>
<dbReference type="Proteomes" id="UP000606786">
    <property type="component" value="Unassembled WGS sequence"/>
</dbReference>
<evidence type="ECO:0000256" key="1">
    <source>
        <dbReference type="SAM" id="MobiDB-lite"/>
    </source>
</evidence>